<feature type="domain" description="F-box" evidence="1">
    <location>
        <begin position="7"/>
        <end position="54"/>
    </location>
</feature>
<dbReference type="Proteomes" id="UP000516437">
    <property type="component" value="Chromosome 1"/>
</dbReference>
<gene>
    <name evidence="2" type="ORF">CJ030_MR1G008824</name>
</gene>
<dbReference type="OrthoDB" id="610337at2759"/>
<accession>A0A6A1WHZ4</accession>
<proteinExistence type="predicted"/>
<dbReference type="Gene3D" id="1.20.1280.50">
    <property type="match status" value="1"/>
</dbReference>
<evidence type="ECO:0000313" key="3">
    <source>
        <dbReference type="Proteomes" id="UP000516437"/>
    </source>
</evidence>
<dbReference type="CDD" id="cd22157">
    <property type="entry name" value="F-box_AtFBW1-like"/>
    <property type="match status" value="1"/>
</dbReference>
<dbReference type="SUPFAM" id="SSF81383">
    <property type="entry name" value="F-box domain"/>
    <property type="match status" value="1"/>
</dbReference>
<dbReference type="PANTHER" id="PTHR31672:SF13">
    <property type="entry name" value="F-BOX PROTEIN CPR30-LIKE"/>
    <property type="match status" value="1"/>
</dbReference>
<dbReference type="AlphaFoldDB" id="A0A6A1WHZ4"/>
<dbReference type="InterPro" id="IPR036047">
    <property type="entry name" value="F-box-like_dom_sf"/>
</dbReference>
<dbReference type="PROSITE" id="PS50181">
    <property type="entry name" value="FBOX"/>
    <property type="match status" value="1"/>
</dbReference>
<dbReference type="InterPro" id="IPR001810">
    <property type="entry name" value="F-box_dom"/>
</dbReference>
<keyword evidence="3" id="KW-1185">Reference proteome</keyword>
<reference evidence="2 3" key="1">
    <citation type="journal article" date="2019" name="Plant Biotechnol. J.">
        <title>The red bayberry genome and genetic basis of sex determination.</title>
        <authorList>
            <person name="Jia H.M."/>
            <person name="Jia H.J."/>
            <person name="Cai Q.L."/>
            <person name="Wang Y."/>
            <person name="Zhao H.B."/>
            <person name="Yang W.F."/>
            <person name="Wang G.Y."/>
            <person name="Li Y.H."/>
            <person name="Zhan D.L."/>
            <person name="Shen Y.T."/>
            <person name="Niu Q.F."/>
            <person name="Chang L."/>
            <person name="Qiu J."/>
            <person name="Zhao L."/>
            <person name="Xie H.B."/>
            <person name="Fu W.Y."/>
            <person name="Jin J."/>
            <person name="Li X.W."/>
            <person name="Jiao Y."/>
            <person name="Zhou C.C."/>
            <person name="Tu T."/>
            <person name="Chai C.Y."/>
            <person name="Gao J.L."/>
            <person name="Fan L.J."/>
            <person name="van de Weg E."/>
            <person name="Wang J.Y."/>
            <person name="Gao Z.S."/>
        </authorList>
    </citation>
    <scope>NUCLEOTIDE SEQUENCE [LARGE SCALE GENOMIC DNA]</scope>
    <source>
        <tissue evidence="2">Leaves</tissue>
    </source>
</reference>
<evidence type="ECO:0000259" key="1">
    <source>
        <dbReference type="PROSITE" id="PS50181"/>
    </source>
</evidence>
<evidence type="ECO:0000313" key="2">
    <source>
        <dbReference type="EMBL" id="KAB1224902.1"/>
    </source>
</evidence>
<dbReference type="InterPro" id="IPR050796">
    <property type="entry name" value="SCF_F-box_component"/>
</dbReference>
<protein>
    <recommendedName>
        <fullName evidence="1">F-box domain-containing protein</fullName>
    </recommendedName>
</protein>
<sequence>MAGQKPQIPRSHFPDDVILKILARLSVKSLLRFRCICKSWNSNITNPYFIATHLKQSKDRLLYTAFLKEQYCLGVCDEGYNKILEIGNSFPFSSGFIQLAGSRNGLLCLVVRDCVGYSYWRPEADMVYLWNYSTRKLKTLPSTCLRLSGRFKRNSYGFAYDSENDDYKIVRTTLDSWLGPRHWKAESELPPRLSVEMDEMKRVGDLANLCEYKGKLGLFICTYANGRPPIYTNISIWVMRDCGVAESWTKSVVVQFHEPVGFLGGTEDGALVIRKLSDWSKTILVRPETSSKKFVVVHPISCTTSWKESLVPLKGTNVISWNREIEYLNSWNPEIEYLKSGVVLVSNLGLK</sequence>
<dbReference type="Pfam" id="PF00646">
    <property type="entry name" value="F-box"/>
    <property type="match status" value="1"/>
</dbReference>
<dbReference type="SMART" id="SM00256">
    <property type="entry name" value="FBOX"/>
    <property type="match status" value="1"/>
</dbReference>
<dbReference type="EMBL" id="RXIC02000019">
    <property type="protein sequence ID" value="KAB1224902.1"/>
    <property type="molecule type" value="Genomic_DNA"/>
</dbReference>
<dbReference type="PANTHER" id="PTHR31672">
    <property type="entry name" value="BNACNNG10540D PROTEIN"/>
    <property type="match status" value="1"/>
</dbReference>
<name>A0A6A1WHZ4_9ROSI</name>
<organism evidence="2 3">
    <name type="scientific">Morella rubra</name>
    <name type="common">Chinese bayberry</name>
    <dbReference type="NCBI Taxonomy" id="262757"/>
    <lineage>
        <taxon>Eukaryota</taxon>
        <taxon>Viridiplantae</taxon>
        <taxon>Streptophyta</taxon>
        <taxon>Embryophyta</taxon>
        <taxon>Tracheophyta</taxon>
        <taxon>Spermatophyta</taxon>
        <taxon>Magnoliopsida</taxon>
        <taxon>eudicotyledons</taxon>
        <taxon>Gunneridae</taxon>
        <taxon>Pentapetalae</taxon>
        <taxon>rosids</taxon>
        <taxon>fabids</taxon>
        <taxon>Fagales</taxon>
        <taxon>Myricaceae</taxon>
        <taxon>Morella</taxon>
    </lineage>
</organism>
<comment type="caution">
    <text evidence="2">The sequence shown here is derived from an EMBL/GenBank/DDBJ whole genome shotgun (WGS) entry which is preliminary data.</text>
</comment>